<feature type="compositionally biased region" description="Polar residues" evidence="2">
    <location>
        <begin position="45"/>
        <end position="56"/>
    </location>
</feature>
<dbReference type="InterPro" id="IPR001138">
    <property type="entry name" value="Zn2Cys6_DnaBD"/>
</dbReference>
<dbReference type="PANTHER" id="PTHR47840:SF3">
    <property type="entry name" value="ZN(II)2CYS6 TRANSCRIPTION FACTOR (EUROFUNG)"/>
    <property type="match status" value="1"/>
</dbReference>
<gene>
    <name evidence="4" type="ORF">L207DRAFT_494245</name>
</gene>
<dbReference type="Proteomes" id="UP000235786">
    <property type="component" value="Unassembled WGS sequence"/>
</dbReference>
<dbReference type="SMART" id="SM00066">
    <property type="entry name" value="GAL4"/>
    <property type="match status" value="1"/>
</dbReference>
<keyword evidence="1" id="KW-0539">Nucleus</keyword>
<dbReference type="PANTHER" id="PTHR47840">
    <property type="entry name" value="ZN(II)2CYS6 TRANSCRIPTION FACTOR (EUROFUNG)-RELATED"/>
    <property type="match status" value="1"/>
</dbReference>
<dbReference type="Pfam" id="PF00172">
    <property type="entry name" value="Zn_clus"/>
    <property type="match status" value="1"/>
</dbReference>
<protein>
    <submittedName>
        <fullName evidence="4">Putative Zn(II)2Cys6 transcription factor</fullName>
    </submittedName>
</protein>
<dbReference type="GO" id="GO:0008270">
    <property type="term" value="F:zinc ion binding"/>
    <property type="evidence" value="ECO:0007669"/>
    <property type="project" value="InterPro"/>
</dbReference>
<evidence type="ECO:0000313" key="5">
    <source>
        <dbReference type="Proteomes" id="UP000235786"/>
    </source>
</evidence>
<dbReference type="InterPro" id="IPR036864">
    <property type="entry name" value="Zn2-C6_fun-type_DNA-bd_sf"/>
</dbReference>
<sequence length="711" mass="80808">MLDDQSQNRARKGTRSCTECRRRKVRCIRFTEDSEVCRGCEERGSTCTPQRYSSQPRPDHKLPSRQRISQLELQVASLSKAVHGIEFKLGHQPSDILKPRADQTPESQLASDDSDDDLSVSDALATEPSHLRSLFQNDWLSVDVHPHDEQLQDRKAKATGHILAEAKQALQKLIPSKEYVLDIPNSAFKWLVFLDTLFPHKLAAKSQHDILESYDDMRRPDVDALSLALWLLAIAITAQQVPHENGSPSTQLRKYKRWVEFSHEVSDTVERSVLSHDRLVGTIQGLAVALHYFRLQISQGNFQKAWIRLRHYIVIAELMGLPKASQTTQLSAAISGVQDEMQLYRAQLWESICAVDQLFGMITSLPPGTSRYCRKTRSLVIEGVVQPWEYLARLTDIAAQVQQLDEMNMIQGLSTETCTTALELAQKLKRLASQTPESWWTTNRDHVKPDNIVQFLHYSILMRVYLPFTVQQNSSVECFSPRLACMEVCESVVQRYRNLRQMLPPGFLLAQVLDLQAFTATIVLLLTIHNSLGIDRSDLCNDKARIESEVTQVVELMSEKSREMTGSGFARNGATTISALRRLLRQEYDAGEAQELILKVPLLGKVHVRRNVFTAQPVPQAMSLGSTHDEVPSEQDFWRPTEQFGLPMYGQRIIHTDSHVGVAVLAQEAWPLDPFSWSIEDDQENFFQDTLMAESFDQLATWQNADTRFPF</sequence>
<accession>A0A2J6REV7</accession>
<dbReference type="GO" id="GO:0000981">
    <property type="term" value="F:DNA-binding transcription factor activity, RNA polymerase II-specific"/>
    <property type="evidence" value="ECO:0007669"/>
    <property type="project" value="InterPro"/>
</dbReference>
<dbReference type="EMBL" id="KZ613950">
    <property type="protein sequence ID" value="PMD37054.1"/>
    <property type="molecule type" value="Genomic_DNA"/>
</dbReference>
<evidence type="ECO:0000256" key="2">
    <source>
        <dbReference type="SAM" id="MobiDB-lite"/>
    </source>
</evidence>
<dbReference type="AlphaFoldDB" id="A0A2J6REV7"/>
<dbReference type="OrthoDB" id="6509908at2759"/>
<evidence type="ECO:0000259" key="3">
    <source>
        <dbReference type="PROSITE" id="PS50048"/>
    </source>
</evidence>
<evidence type="ECO:0000256" key="1">
    <source>
        <dbReference type="ARBA" id="ARBA00023242"/>
    </source>
</evidence>
<dbReference type="STRING" id="1149755.A0A2J6REV7"/>
<dbReference type="CDD" id="cd00067">
    <property type="entry name" value="GAL4"/>
    <property type="match status" value="1"/>
</dbReference>
<feature type="region of interest" description="Disordered" evidence="2">
    <location>
        <begin position="41"/>
        <end position="64"/>
    </location>
</feature>
<feature type="domain" description="Zn(2)-C6 fungal-type" evidence="3">
    <location>
        <begin position="16"/>
        <end position="48"/>
    </location>
</feature>
<dbReference type="PROSITE" id="PS50048">
    <property type="entry name" value="ZN2_CY6_FUNGAL_2"/>
    <property type="match status" value="1"/>
</dbReference>
<proteinExistence type="predicted"/>
<dbReference type="Gene3D" id="4.10.240.10">
    <property type="entry name" value="Zn(2)-C6 fungal-type DNA-binding domain"/>
    <property type="match status" value="1"/>
</dbReference>
<organism evidence="4 5">
    <name type="scientific">Hyaloscypha variabilis (strain UAMH 11265 / GT02V1 / F)</name>
    <name type="common">Meliniomyces variabilis</name>
    <dbReference type="NCBI Taxonomy" id="1149755"/>
    <lineage>
        <taxon>Eukaryota</taxon>
        <taxon>Fungi</taxon>
        <taxon>Dikarya</taxon>
        <taxon>Ascomycota</taxon>
        <taxon>Pezizomycotina</taxon>
        <taxon>Leotiomycetes</taxon>
        <taxon>Helotiales</taxon>
        <taxon>Hyaloscyphaceae</taxon>
        <taxon>Hyaloscypha</taxon>
        <taxon>Hyaloscypha variabilis</taxon>
    </lineage>
</organism>
<dbReference type="PROSITE" id="PS00463">
    <property type="entry name" value="ZN2_CY6_FUNGAL_1"/>
    <property type="match status" value="1"/>
</dbReference>
<dbReference type="CDD" id="cd12148">
    <property type="entry name" value="fungal_TF_MHR"/>
    <property type="match status" value="1"/>
</dbReference>
<reference evidence="4 5" key="1">
    <citation type="submission" date="2016-04" db="EMBL/GenBank/DDBJ databases">
        <title>A degradative enzymes factory behind the ericoid mycorrhizal symbiosis.</title>
        <authorList>
            <consortium name="DOE Joint Genome Institute"/>
            <person name="Martino E."/>
            <person name="Morin E."/>
            <person name="Grelet G."/>
            <person name="Kuo A."/>
            <person name="Kohler A."/>
            <person name="Daghino S."/>
            <person name="Barry K."/>
            <person name="Choi C."/>
            <person name="Cichocki N."/>
            <person name="Clum A."/>
            <person name="Copeland A."/>
            <person name="Hainaut M."/>
            <person name="Haridas S."/>
            <person name="Labutti K."/>
            <person name="Lindquist E."/>
            <person name="Lipzen A."/>
            <person name="Khouja H.-R."/>
            <person name="Murat C."/>
            <person name="Ohm R."/>
            <person name="Olson A."/>
            <person name="Spatafora J."/>
            <person name="Veneault-Fourrey C."/>
            <person name="Henrissat B."/>
            <person name="Grigoriev I."/>
            <person name="Martin F."/>
            <person name="Perotto S."/>
        </authorList>
    </citation>
    <scope>NUCLEOTIDE SEQUENCE [LARGE SCALE GENOMIC DNA]</scope>
    <source>
        <strain evidence="4 5">F</strain>
    </source>
</reference>
<evidence type="ECO:0000313" key="4">
    <source>
        <dbReference type="EMBL" id="PMD37054.1"/>
    </source>
</evidence>
<keyword evidence="5" id="KW-1185">Reference proteome</keyword>
<dbReference type="SUPFAM" id="SSF57701">
    <property type="entry name" value="Zn2/Cys6 DNA-binding domain"/>
    <property type="match status" value="1"/>
</dbReference>
<name>A0A2J6REV7_HYAVF</name>
<feature type="region of interest" description="Disordered" evidence="2">
    <location>
        <begin position="93"/>
        <end position="120"/>
    </location>
</feature>